<evidence type="ECO:0000313" key="2">
    <source>
        <dbReference type="Proteomes" id="UP001203945"/>
    </source>
</evidence>
<geneLocation type="plasmid" evidence="1">
    <name>unnamed1</name>
</geneLocation>
<sequence length="352" mass="40007">MPTLVPIDTLDLLRRSIHSSQSTPLTSSNFDIGQWQRIIDEADAATVVDMDLFNIADCLSSKYKTERAKLTKLSKYATDGLVELILSELDNVVKEARHKFNPLLSNTPGVAQKLYQATITSAVDSASQLVSYALLSDGSLNPNSLNLDDLYQANQRVQMIQSLWEQAIWENSHVYLKDQSFWIEPQDVHLAKHWEAARILEEVRDESLGNQPNKILEFSYLSKKIIRVSDEGERFIIEHAPMNNGEVLDLGYLSGDSRSELFDIPFRYQQEEITLREVLSAWHVIARYVLLTVKKRQSTGSQNRIFETKTLLDALAAVMFSGIRESYPRFYQLPALSRSIGAMVFAHYTSQT</sequence>
<reference evidence="1 2" key="1">
    <citation type="submission" date="2022-03" db="EMBL/GenBank/DDBJ databases">
        <authorList>
            <person name="He Y."/>
        </authorList>
    </citation>
    <scope>NUCLEOTIDE SEQUENCE [LARGE SCALE GENOMIC DNA]</scope>
    <source>
        <strain evidence="1 2">TK19116</strain>
        <plasmid evidence="1">unnamed1</plasmid>
    </source>
</reference>
<gene>
    <name evidence="1" type="ORF">MLD63_02120</name>
</gene>
<comment type="caution">
    <text evidence="1">The sequence shown here is derived from an EMBL/GenBank/DDBJ whole genome shotgun (WGS) entry which is preliminary data.</text>
</comment>
<organism evidence="1 2">
    <name type="scientific">Paracoccus albicereus</name>
    <dbReference type="NCBI Taxonomy" id="2922394"/>
    <lineage>
        <taxon>Bacteria</taxon>
        <taxon>Pseudomonadati</taxon>
        <taxon>Pseudomonadota</taxon>
        <taxon>Alphaproteobacteria</taxon>
        <taxon>Rhodobacterales</taxon>
        <taxon>Paracoccaceae</taxon>
        <taxon>Paracoccus</taxon>
    </lineage>
</organism>
<dbReference type="Proteomes" id="UP001203945">
    <property type="component" value="Unassembled WGS sequence"/>
</dbReference>
<proteinExistence type="predicted"/>
<accession>A0ABT1MLS3</accession>
<dbReference type="RefSeq" id="WP_255328188.1">
    <property type="nucleotide sequence ID" value="NZ_JAKZEU010000001.1"/>
</dbReference>
<dbReference type="EMBL" id="JAKZEU010000001">
    <property type="protein sequence ID" value="MCQ0969233.1"/>
    <property type="molecule type" value="Genomic_DNA"/>
</dbReference>
<evidence type="ECO:0000313" key="1">
    <source>
        <dbReference type="EMBL" id="MCQ0969233.1"/>
    </source>
</evidence>
<keyword evidence="2" id="KW-1185">Reference proteome</keyword>
<name>A0ABT1MLS3_9RHOB</name>
<keyword evidence="1" id="KW-0614">Plasmid</keyword>
<protein>
    <submittedName>
        <fullName evidence="1">Uncharacterized protein</fullName>
    </submittedName>
</protein>